<evidence type="ECO:0000313" key="4">
    <source>
        <dbReference type="EMBL" id="CEL93233.1"/>
    </source>
</evidence>
<reference evidence="4 5" key="1">
    <citation type="submission" date="2014-11" db="EMBL/GenBank/DDBJ databases">
        <authorList>
            <person name="Zhu J."/>
            <person name="Qi W."/>
            <person name="Song R."/>
        </authorList>
    </citation>
    <scope>NUCLEOTIDE SEQUENCE [LARGE SCALE GENOMIC DNA]</scope>
</reference>
<dbReference type="InParanoid" id="A0A0G4ED20"/>
<gene>
    <name evidence="4" type="ORF">Vbra_6997</name>
</gene>
<dbReference type="VEuPathDB" id="CryptoDB:Vbra_6997"/>
<feature type="compositionally biased region" description="Low complexity" evidence="3">
    <location>
        <begin position="24"/>
        <end position="34"/>
    </location>
</feature>
<feature type="compositionally biased region" description="Basic and acidic residues" evidence="3">
    <location>
        <begin position="227"/>
        <end position="240"/>
    </location>
</feature>
<dbReference type="EMBL" id="CDMY01000149">
    <property type="protein sequence ID" value="CEL93233.1"/>
    <property type="molecule type" value="Genomic_DNA"/>
</dbReference>
<evidence type="ECO:0000313" key="5">
    <source>
        <dbReference type="Proteomes" id="UP000041254"/>
    </source>
</evidence>
<keyword evidence="5" id="KW-1185">Reference proteome</keyword>
<protein>
    <recommendedName>
        <fullName evidence="6">COX assembly mitochondrial protein</fullName>
    </recommendedName>
</protein>
<dbReference type="OrthoDB" id="6224010at2759"/>
<feature type="region of interest" description="Disordered" evidence="3">
    <location>
        <begin position="199"/>
        <end position="251"/>
    </location>
</feature>
<accession>A0A0G4ED20</accession>
<dbReference type="AlphaFoldDB" id="A0A0G4ED20"/>
<evidence type="ECO:0000256" key="3">
    <source>
        <dbReference type="SAM" id="MobiDB-lite"/>
    </source>
</evidence>
<dbReference type="PhylomeDB" id="A0A0G4ED20"/>
<comment type="similarity">
    <text evidence="1">Belongs to the CMC family.</text>
</comment>
<dbReference type="Pfam" id="PF08583">
    <property type="entry name" value="Cmc1"/>
    <property type="match status" value="1"/>
</dbReference>
<evidence type="ECO:0000256" key="2">
    <source>
        <dbReference type="ARBA" id="ARBA00023157"/>
    </source>
</evidence>
<organism evidence="4 5">
    <name type="scientific">Vitrella brassicaformis (strain CCMP3155)</name>
    <dbReference type="NCBI Taxonomy" id="1169540"/>
    <lineage>
        <taxon>Eukaryota</taxon>
        <taxon>Sar</taxon>
        <taxon>Alveolata</taxon>
        <taxon>Colpodellida</taxon>
        <taxon>Vitrellaceae</taxon>
        <taxon>Vitrella</taxon>
    </lineage>
</organism>
<dbReference type="InterPro" id="IPR013892">
    <property type="entry name" value="Cyt_c_biogenesis_Cmc1-like"/>
</dbReference>
<proteinExistence type="inferred from homology"/>
<name>A0A0G4ED20_VITBC</name>
<keyword evidence="2" id="KW-1015">Disulfide bond</keyword>
<evidence type="ECO:0000256" key="1">
    <source>
        <dbReference type="ARBA" id="ARBA00007347"/>
    </source>
</evidence>
<evidence type="ECO:0008006" key="6">
    <source>
        <dbReference type="Google" id="ProtNLM"/>
    </source>
</evidence>
<sequence length="251" mass="29569">MFSWFGGTKGEGESPLPTAPPPASSESSRLQSPSEGDVFDETEDLQYRGTTPFSGGPRESGGYHMAYKDRPRLQSQSPYTHDVIWQRTKNRIPYFEIREVLDLECKEKEAATKIFAKEVRDICRAEIDEYIDCMIDRHWTVLACKPLAIDMRNCVRKYETPEYMPRRIDEIMREREKQGEDIIKRQDRMKYNRYFNDSNGDGWLPPRPGKPETERMPWKNRNQEPTVYRDRSPSDEDLMHNRYHHSPLEPS</sequence>
<feature type="region of interest" description="Disordered" evidence="3">
    <location>
        <begin position="1"/>
        <end position="65"/>
    </location>
</feature>
<dbReference type="Proteomes" id="UP000041254">
    <property type="component" value="Unassembled WGS sequence"/>
</dbReference>